<keyword evidence="2" id="KW-1185">Reference proteome</keyword>
<proteinExistence type="predicted"/>
<feature type="non-terminal residue" evidence="1">
    <location>
        <position position="1"/>
    </location>
</feature>
<dbReference type="Proteomes" id="UP000790709">
    <property type="component" value="Unassembled WGS sequence"/>
</dbReference>
<reference evidence="1" key="1">
    <citation type="journal article" date="2021" name="New Phytol.">
        <title>Evolutionary innovations through gain and loss of genes in the ectomycorrhizal Boletales.</title>
        <authorList>
            <person name="Wu G."/>
            <person name="Miyauchi S."/>
            <person name="Morin E."/>
            <person name="Kuo A."/>
            <person name="Drula E."/>
            <person name="Varga T."/>
            <person name="Kohler A."/>
            <person name="Feng B."/>
            <person name="Cao Y."/>
            <person name="Lipzen A."/>
            <person name="Daum C."/>
            <person name="Hundley H."/>
            <person name="Pangilinan J."/>
            <person name="Johnson J."/>
            <person name="Barry K."/>
            <person name="LaButti K."/>
            <person name="Ng V."/>
            <person name="Ahrendt S."/>
            <person name="Min B."/>
            <person name="Choi I.G."/>
            <person name="Park H."/>
            <person name="Plett J.M."/>
            <person name="Magnuson J."/>
            <person name="Spatafora J.W."/>
            <person name="Nagy L.G."/>
            <person name="Henrissat B."/>
            <person name="Grigoriev I.V."/>
            <person name="Yang Z.L."/>
            <person name="Xu J."/>
            <person name="Martin F.M."/>
        </authorList>
    </citation>
    <scope>NUCLEOTIDE SEQUENCE</scope>
    <source>
        <strain evidence="1">KUC20120723A-06</strain>
    </source>
</reference>
<name>A0ACB8AXA8_9AGAM</name>
<dbReference type="EMBL" id="MU266970">
    <property type="protein sequence ID" value="KAH7917678.1"/>
    <property type="molecule type" value="Genomic_DNA"/>
</dbReference>
<comment type="caution">
    <text evidence="1">The sequence shown here is derived from an EMBL/GenBank/DDBJ whole genome shotgun (WGS) entry which is preliminary data.</text>
</comment>
<sequence>RYSILPALSLDGYIALRVVEGAVNSIEFYDVNDVLLKMNRYPNARSVLIMDNCSIHKSDTLRQAVEAAGKHPALCSLIW</sequence>
<evidence type="ECO:0000313" key="1">
    <source>
        <dbReference type="EMBL" id="KAH7917678.1"/>
    </source>
</evidence>
<accession>A0ACB8AXA8</accession>
<evidence type="ECO:0000313" key="2">
    <source>
        <dbReference type="Proteomes" id="UP000790709"/>
    </source>
</evidence>
<protein>
    <submittedName>
        <fullName evidence="1">Uncharacterized protein</fullName>
    </submittedName>
</protein>
<organism evidence="1 2">
    <name type="scientific">Leucogyrophana mollusca</name>
    <dbReference type="NCBI Taxonomy" id="85980"/>
    <lineage>
        <taxon>Eukaryota</taxon>
        <taxon>Fungi</taxon>
        <taxon>Dikarya</taxon>
        <taxon>Basidiomycota</taxon>
        <taxon>Agaricomycotina</taxon>
        <taxon>Agaricomycetes</taxon>
        <taxon>Agaricomycetidae</taxon>
        <taxon>Boletales</taxon>
        <taxon>Boletales incertae sedis</taxon>
        <taxon>Leucogyrophana</taxon>
    </lineage>
</organism>
<gene>
    <name evidence="1" type="ORF">BV22DRAFT_990679</name>
</gene>
<feature type="non-terminal residue" evidence="1">
    <location>
        <position position="79"/>
    </location>
</feature>